<evidence type="ECO:0000313" key="5">
    <source>
        <dbReference type="EMBL" id="SHJ84076.1"/>
    </source>
</evidence>
<dbReference type="GO" id="GO:0098046">
    <property type="term" value="C:type V protein secretion system complex"/>
    <property type="evidence" value="ECO:0007669"/>
    <property type="project" value="TreeGrafter"/>
</dbReference>
<dbReference type="OrthoDB" id="9771071at2"/>
<evidence type="ECO:0000256" key="1">
    <source>
        <dbReference type="ARBA" id="ARBA00004370"/>
    </source>
</evidence>
<proteinExistence type="predicted"/>
<dbReference type="Proteomes" id="UP000184418">
    <property type="component" value="Unassembled WGS sequence"/>
</dbReference>
<dbReference type="Gene3D" id="2.40.160.50">
    <property type="entry name" value="membrane protein fhac: a member of the omp85/tpsb transporter family"/>
    <property type="match status" value="1"/>
</dbReference>
<keyword evidence="3" id="KW-0732">Signal</keyword>
<dbReference type="EMBL" id="FQYN01000013">
    <property type="protein sequence ID" value="SHJ84076.1"/>
    <property type="molecule type" value="Genomic_DNA"/>
</dbReference>
<dbReference type="GO" id="GO:0019867">
    <property type="term" value="C:outer membrane"/>
    <property type="evidence" value="ECO:0007669"/>
    <property type="project" value="InterPro"/>
</dbReference>
<dbReference type="InterPro" id="IPR000184">
    <property type="entry name" value="Bac_surfAg_D15"/>
</dbReference>
<dbReference type="AlphaFoldDB" id="A0A1M6MKZ9"/>
<reference evidence="5 6" key="1">
    <citation type="submission" date="2016-11" db="EMBL/GenBank/DDBJ databases">
        <authorList>
            <person name="Jaros S."/>
            <person name="Januszkiewicz K."/>
            <person name="Wedrychowicz H."/>
        </authorList>
    </citation>
    <scope>NUCLEOTIDE SEQUENCE [LARGE SCALE GENOMIC DNA]</scope>
    <source>
        <strain evidence="5 6">DSM 21074</strain>
    </source>
</reference>
<organism evidence="5 6">
    <name type="scientific">Hymenobacter daecheongensis DSM 21074</name>
    <dbReference type="NCBI Taxonomy" id="1121955"/>
    <lineage>
        <taxon>Bacteria</taxon>
        <taxon>Pseudomonadati</taxon>
        <taxon>Bacteroidota</taxon>
        <taxon>Cytophagia</taxon>
        <taxon>Cytophagales</taxon>
        <taxon>Hymenobacteraceae</taxon>
        <taxon>Hymenobacter</taxon>
    </lineage>
</organism>
<keyword evidence="6" id="KW-1185">Reference proteome</keyword>
<sequence>MRLFYACLLLVLLAPAARAQTSPPGPDDPATAAPVAAKTKRDKPSFIPFPIVFSQPETGLGYGLAVLPVWRFGQDSTVRKSNARLLAWRTQRNQSLVQLTHNLFTPGERFLLTGEVSNYYQFPINYYGYGPATSAADKSVIQYKVLIFNQRVLRQVRRNLFVGLQYRATSLRDVQVKENIDQDTPRQRPSRLLERAAREYQQNTFISGIGPSLLYDGRDNILSTYRGNYLELSSYFNGAPLGSDFRFSRYLLDVRHFQPLDPDNKTILATQLVGQFNAGTVPFRELANLGGDKVMRGYYDGRYRDRQLLAVQAELRRRLIGRFNGVLFGGLGQVGNTLADLGKNSLKATAGAGIRFKFNRADRLNIRFDYGRGLNGSSGIYFSIGEAF</sequence>
<feature type="domain" description="Bacterial surface antigen (D15)" evidence="4">
    <location>
        <begin position="154"/>
        <end position="388"/>
    </location>
</feature>
<evidence type="ECO:0000313" key="6">
    <source>
        <dbReference type="Proteomes" id="UP000184418"/>
    </source>
</evidence>
<feature type="chain" id="PRO_5013291352" evidence="3">
    <location>
        <begin position="20"/>
        <end position="388"/>
    </location>
</feature>
<dbReference type="Pfam" id="PF01103">
    <property type="entry name" value="Omp85"/>
    <property type="match status" value="1"/>
</dbReference>
<keyword evidence="2" id="KW-0472">Membrane</keyword>
<gene>
    <name evidence="5" type="ORF">SAMN02745146_0318</name>
</gene>
<dbReference type="STRING" id="1121955.SAMN02745146_0318"/>
<evidence type="ECO:0000256" key="3">
    <source>
        <dbReference type="SAM" id="SignalP"/>
    </source>
</evidence>
<comment type="subcellular location">
    <subcellularLocation>
        <location evidence="1">Membrane</location>
    </subcellularLocation>
</comment>
<protein>
    <submittedName>
        <fullName evidence="5">Surface antigen</fullName>
    </submittedName>
</protein>
<dbReference type="RefSeq" id="WP_073112710.1">
    <property type="nucleotide sequence ID" value="NZ_FQYN01000013.1"/>
</dbReference>
<accession>A0A1M6MKZ9</accession>
<feature type="signal peptide" evidence="3">
    <location>
        <begin position="1"/>
        <end position="19"/>
    </location>
</feature>
<dbReference type="PANTHER" id="PTHR34597:SF3">
    <property type="entry name" value="OUTER MEMBRANE TRANSPORTER CDIB"/>
    <property type="match status" value="1"/>
</dbReference>
<dbReference type="PANTHER" id="PTHR34597">
    <property type="entry name" value="SLR1661 PROTEIN"/>
    <property type="match status" value="1"/>
</dbReference>
<name>A0A1M6MKZ9_9BACT</name>
<dbReference type="GO" id="GO:0008320">
    <property type="term" value="F:protein transmembrane transporter activity"/>
    <property type="evidence" value="ECO:0007669"/>
    <property type="project" value="TreeGrafter"/>
</dbReference>
<evidence type="ECO:0000256" key="2">
    <source>
        <dbReference type="ARBA" id="ARBA00023136"/>
    </source>
</evidence>
<evidence type="ECO:0000259" key="4">
    <source>
        <dbReference type="Pfam" id="PF01103"/>
    </source>
</evidence>
<dbReference type="GO" id="GO:0046819">
    <property type="term" value="P:protein secretion by the type V secretion system"/>
    <property type="evidence" value="ECO:0007669"/>
    <property type="project" value="TreeGrafter"/>
</dbReference>
<dbReference type="InterPro" id="IPR051544">
    <property type="entry name" value="TPS_OM_transporter"/>
</dbReference>